<evidence type="ECO:0000256" key="2">
    <source>
        <dbReference type="ARBA" id="ARBA00011881"/>
    </source>
</evidence>
<dbReference type="PROSITE" id="PS00061">
    <property type="entry name" value="ADH_SHORT"/>
    <property type="match status" value="1"/>
</dbReference>
<dbReference type="FunFam" id="3.40.50.720:FF:000084">
    <property type="entry name" value="Short-chain dehydrogenase reductase"/>
    <property type="match status" value="1"/>
</dbReference>
<dbReference type="PANTHER" id="PTHR44252">
    <property type="entry name" value="D-ERYTHRULOSE REDUCTASE"/>
    <property type="match status" value="1"/>
</dbReference>
<keyword evidence="6" id="KW-1185">Reference proteome</keyword>
<dbReference type="InterPro" id="IPR057326">
    <property type="entry name" value="KR_dom"/>
</dbReference>
<evidence type="ECO:0000256" key="3">
    <source>
        <dbReference type="ARBA" id="ARBA00022857"/>
    </source>
</evidence>
<evidence type="ECO:0000313" key="6">
    <source>
        <dbReference type="Proteomes" id="UP000596977"/>
    </source>
</evidence>
<dbReference type="PRINTS" id="PR00080">
    <property type="entry name" value="SDRFAMILY"/>
</dbReference>
<comment type="subunit">
    <text evidence="2">Homotetramer.</text>
</comment>
<organism evidence="5 6">
    <name type="scientific">Pelagibacterium lentulum</name>
    <dbReference type="NCBI Taxonomy" id="2029865"/>
    <lineage>
        <taxon>Bacteria</taxon>
        <taxon>Pseudomonadati</taxon>
        <taxon>Pseudomonadota</taxon>
        <taxon>Alphaproteobacteria</taxon>
        <taxon>Hyphomicrobiales</taxon>
        <taxon>Devosiaceae</taxon>
        <taxon>Pelagibacterium</taxon>
    </lineage>
</organism>
<dbReference type="PRINTS" id="PR00081">
    <property type="entry name" value="GDHRDH"/>
</dbReference>
<evidence type="ECO:0000256" key="1">
    <source>
        <dbReference type="ARBA" id="ARBA00006484"/>
    </source>
</evidence>
<name>A0A916R6F3_9HYPH</name>
<dbReference type="GO" id="GO:0050038">
    <property type="term" value="F:L-xylulose reductase (NADPH) activity"/>
    <property type="evidence" value="ECO:0007669"/>
    <property type="project" value="TreeGrafter"/>
</dbReference>
<dbReference type="PANTHER" id="PTHR44252:SF3">
    <property type="entry name" value="D-ERYTHRULOSE REDUCTASE-RELATED"/>
    <property type="match status" value="1"/>
</dbReference>
<dbReference type="SUPFAM" id="SSF51735">
    <property type="entry name" value="NAD(P)-binding Rossmann-fold domains"/>
    <property type="match status" value="1"/>
</dbReference>
<dbReference type="InterPro" id="IPR020904">
    <property type="entry name" value="Sc_DH/Rdtase_CS"/>
</dbReference>
<dbReference type="InterPro" id="IPR051737">
    <property type="entry name" value="L-xylulose/Carbonyl_redctase"/>
</dbReference>
<dbReference type="InterPro" id="IPR002347">
    <property type="entry name" value="SDR_fam"/>
</dbReference>
<dbReference type="OrthoDB" id="7255009at2"/>
<proteinExistence type="inferred from homology"/>
<gene>
    <name evidence="5" type="ORF">GCM10011499_05410</name>
</gene>
<dbReference type="GO" id="GO:0004090">
    <property type="term" value="F:carbonyl reductase (NADPH) activity"/>
    <property type="evidence" value="ECO:0007669"/>
    <property type="project" value="TreeGrafter"/>
</dbReference>
<dbReference type="InterPro" id="IPR036291">
    <property type="entry name" value="NAD(P)-bd_dom_sf"/>
</dbReference>
<comment type="caution">
    <text evidence="5">The sequence shown here is derived from an EMBL/GenBank/DDBJ whole genome shotgun (WGS) entry which is preliminary data.</text>
</comment>
<feature type="domain" description="Ketoreductase" evidence="4">
    <location>
        <begin position="6"/>
        <end position="177"/>
    </location>
</feature>
<dbReference type="Proteomes" id="UP000596977">
    <property type="component" value="Unassembled WGS sequence"/>
</dbReference>
<dbReference type="Gene3D" id="3.40.50.720">
    <property type="entry name" value="NAD(P)-binding Rossmann-like Domain"/>
    <property type="match status" value="1"/>
</dbReference>
<dbReference type="GO" id="GO:0006006">
    <property type="term" value="P:glucose metabolic process"/>
    <property type="evidence" value="ECO:0007669"/>
    <property type="project" value="TreeGrafter"/>
</dbReference>
<keyword evidence="3" id="KW-0521">NADP</keyword>
<protein>
    <submittedName>
        <fullName evidence="5">Short-chain dehydrogenase/reductase</fullName>
    </submittedName>
</protein>
<dbReference type="Pfam" id="PF13561">
    <property type="entry name" value="adh_short_C2"/>
    <property type="match status" value="1"/>
</dbReference>
<dbReference type="AlphaFoldDB" id="A0A916R6F3"/>
<evidence type="ECO:0000313" key="5">
    <source>
        <dbReference type="EMBL" id="GGA38922.1"/>
    </source>
</evidence>
<dbReference type="SMART" id="SM00822">
    <property type="entry name" value="PKS_KR"/>
    <property type="match status" value="1"/>
</dbReference>
<comment type="similarity">
    <text evidence="1">Belongs to the short-chain dehydrogenases/reductases (SDR) family.</text>
</comment>
<accession>A0A916R6F3</accession>
<dbReference type="RefSeq" id="WP_127073424.1">
    <property type="nucleotide sequence ID" value="NZ_BMKB01000001.1"/>
</dbReference>
<dbReference type="EMBL" id="BMKB01000001">
    <property type="protein sequence ID" value="GGA38922.1"/>
    <property type="molecule type" value="Genomic_DNA"/>
</dbReference>
<reference evidence="5 6" key="1">
    <citation type="journal article" date="2014" name="Int. J. Syst. Evol. Microbiol.">
        <title>Complete genome sequence of Corynebacterium casei LMG S-19264T (=DSM 44701T), isolated from a smear-ripened cheese.</title>
        <authorList>
            <consortium name="US DOE Joint Genome Institute (JGI-PGF)"/>
            <person name="Walter F."/>
            <person name="Albersmeier A."/>
            <person name="Kalinowski J."/>
            <person name="Ruckert C."/>
        </authorList>
    </citation>
    <scope>NUCLEOTIDE SEQUENCE [LARGE SCALE GENOMIC DNA]</scope>
    <source>
        <strain evidence="5 6">CGMCC 1.15896</strain>
    </source>
</reference>
<sequence length="241" mass="25213">MTFSGKSVLVTGAGKGIGRAIAVALARRGAHVVAMTRSDQDLETLAKEIEITPVQVDLANVEAANFAAKNAMPVDLLVNCAGTTALDAFVDLKVETYDNIMAVNARAPMIVAQHYARSCIARGTGGAIVNVSSISSFVGFSEHTAYCASKGALDAMSRVMANELGPHGIRVNTVNPIVTLTPMAQKAWSDPEKSGPVLSRIPLGRFVEPEEVANTVAFLLSDEAGAITGESIVIDGGFRAR</sequence>
<dbReference type="GO" id="GO:0005997">
    <property type="term" value="P:xylulose metabolic process"/>
    <property type="evidence" value="ECO:0007669"/>
    <property type="project" value="TreeGrafter"/>
</dbReference>
<evidence type="ECO:0000259" key="4">
    <source>
        <dbReference type="SMART" id="SM00822"/>
    </source>
</evidence>